<dbReference type="Proteomes" id="UP000464330">
    <property type="component" value="Chromosome"/>
</dbReference>
<dbReference type="InterPro" id="IPR003961">
    <property type="entry name" value="FN3_dom"/>
</dbReference>
<dbReference type="Gene3D" id="2.10.10.20">
    <property type="entry name" value="Carbohydrate-binding module superfamily 5/12"/>
    <property type="match status" value="1"/>
</dbReference>
<dbReference type="CDD" id="cd21177">
    <property type="entry name" value="LPMO_AA10"/>
    <property type="match status" value="1"/>
</dbReference>
<keyword evidence="1" id="KW-0732">Signal</keyword>
<dbReference type="AlphaFoldDB" id="A0A2L1UFG4"/>
<evidence type="ECO:0000256" key="5">
    <source>
        <dbReference type="ARBA" id="ARBA00023326"/>
    </source>
</evidence>
<keyword evidence="5" id="KW-0624">Polysaccharide degradation</keyword>
<dbReference type="Gene3D" id="2.70.50.50">
    <property type="entry name" value="chitin-binding protein cbp21"/>
    <property type="match status" value="1"/>
</dbReference>
<dbReference type="SUPFAM" id="SSF51055">
    <property type="entry name" value="Carbohydrate binding domain"/>
    <property type="match status" value="1"/>
</dbReference>
<dbReference type="Proteomes" id="UP000239833">
    <property type="component" value="Chromosome"/>
</dbReference>
<dbReference type="GO" id="GO:0004553">
    <property type="term" value="F:hydrolase activity, hydrolyzing O-glycosyl compounds"/>
    <property type="evidence" value="ECO:0007669"/>
    <property type="project" value="InterPro"/>
</dbReference>
<dbReference type="GO" id="GO:0030246">
    <property type="term" value="F:carbohydrate binding"/>
    <property type="evidence" value="ECO:0007669"/>
    <property type="project" value="InterPro"/>
</dbReference>
<organism evidence="7 9">
    <name type="scientific">Paenibacillus larvae subsp. larvae</name>
    <dbReference type="NCBI Taxonomy" id="147375"/>
    <lineage>
        <taxon>Bacteria</taxon>
        <taxon>Bacillati</taxon>
        <taxon>Bacillota</taxon>
        <taxon>Bacilli</taxon>
        <taxon>Bacillales</taxon>
        <taxon>Paenibacillaceae</taxon>
        <taxon>Paenibacillus</taxon>
    </lineage>
</organism>
<evidence type="ECO:0000313" key="10">
    <source>
        <dbReference type="Proteomes" id="UP000464330"/>
    </source>
</evidence>
<keyword evidence="3" id="KW-0119">Carbohydrate metabolism</keyword>
<protein>
    <submittedName>
        <fullName evidence="7">GlcNAc-binding protein A</fullName>
    </submittedName>
</protein>
<dbReference type="PROSITE" id="PS50853">
    <property type="entry name" value="FN3"/>
    <property type="match status" value="2"/>
</dbReference>
<evidence type="ECO:0000256" key="2">
    <source>
        <dbReference type="ARBA" id="ARBA00022801"/>
    </source>
</evidence>
<dbReference type="SUPFAM" id="SSF81296">
    <property type="entry name" value="E set domains"/>
    <property type="match status" value="1"/>
</dbReference>
<dbReference type="PANTHER" id="PTHR34823">
    <property type="entry name" value="GLCNAC-BINDING PROTEIN A"/>
    <property type="match status" value="1"/>
</dbReference>
<evidence type="ECO:0000259" key="6">
    <source>
        <dbReference type="PROSITE" id="PS50853"/>
    </source>
</evidence>
<dbReference type="InterPro" id="IPR051024">
    <property type="entry name" value="GlcNAc_Chitin_IntDeg"/>
</dbReference>
<gene>
    <name evidence="7" type="primary">gbpA2_2</name>
    <name evidence="8" type="synonym">gbpA2_7</name>
    <name evidence="7" type="ORF">ERICIII_02796</name>
    <name evidence="8" type="ORF">ERICV_02316</name>
</gene>
<reference evidence="9" key="1">
    <citation type="submission" date="2017-02" db="EMBL/GenBank/DDBJ databases">
        <title>Delineation of Paenibacillus larvae strains originating from foulbrood outbreaks.</title>
        <authorList>
            <person name="Beims H."/>
            <person name="Bunk B."/>
            <person name="Sproeer C."/>
            <person name="Mohr K.I."/>
            <person name="Pradella S."/>
            <person name="Guenther G."/>
            <person name="Rohde M."/>
            <person name="von der Ohe W."/>
            <person name="Steinert M."/>
        </authorList>
    </citation>
    <scope>NUCLEOTIDE SEQUENCE [LARGE SCALE GENOMIC DNA]</scope>
    <source>
        <strain evidence="9">Eric_III</strain>
    </source>
</reference>
<dbReference type="InterPro" id="IPR003610">
    <property type="entry name" value="CBM5/12"/>
</dbReference>
<evidence type="ECO:0000256" key="4">
    <source>
        <dbReference type="ARBA" id="ARBA00023295"/>
    </source>
</evidence>
<sequence precursor="true">MISNLGIKKEKVKIALLLLGAILGFTMVAPEAFAHGYVEAPVKSRARLCYEGKNTGCGATKWNHNGLEAAKGFPHGGPDDGKIASADEAWGPELDEQTETRWYKQDLTGGSHTFTWTLTAPHRTAKWHYYITKKGWNPNEKLKRSDFELIEEFNENGAFPSRTVSHNINIPTDRSGYHIILAVWDIADTGAAFYNVIDVNLKNDTSGPEIPTKPQGLHATKVTSNSVELKWNPSQAQGGVTGYQVFGNGKLIKTVSGTTFTDTELKPNTEYKYSVKAVNSRGVISEESDPVVAKTKEEAQGEAPTQPQGLRSMDITASRIDLMWNPSTSNVGIKLYEIYRNGTKVATINSTKYTDTGLQPNTEYRYTIRAVDMKGNVSDPSNEIKVETKQESSSKYEKWNPSAAYKKGDKVQHKGKIYECVQSYQGKGDPNWIYALSLWTVIE</sequence>
<dbReference type="PANTHER" id="PTHR34823:SF1">
    <property type="entry name" value="CHITIN-BINDING TYPE-4 DOMAIN-CONTAINING PROTEIN"/>
    <property type="match status" value="1"/>
</dbReference>
<reference evidence="7 10" key="2">
    <citation type="journal article" date="2020" name="Int. J. Med. Microbiol.">
        <title>Discovery of Paenibacillus larvae ERIC V: Phenotypic and genomic comparison to genotypes ERIC I-IV reveal different inventories of virulence factors which correlate with epidemiological prevalences of American Foulbrood.</title>
        <authorList>
            <person name="Beims H."/>
            <person name="Bunk B."/>
            <person name="Erler S."/>
            <person name="Mohr K.I."/>
            <person name="Sproer C."/>
            <person name="Pradella S."/>
            <person name="Gunther G."/>
            <person name="Rohde M."/>
            <person name="von der Ohe W."/>
            <person name="Steinert M."/>
        </authorList>
    </citation>
    <scope>NUCLEOTIDE SEQUENCE</scope>
    <source>
        <strain evidence="7">Eric_III</strain>
        <strain evidence="8">Eric_V</strain>
    </source>
</reference>
<dbReference type="Pfam" id="PF02839">
    <property type="entry name" value="CBM_5_12"/>
    <property type="match status" value="1"/>
</dbReference>
<dbReference type="CDD" id="cd00063">
    <property type="entry name" value="FN3"/>
    <property type="match status" value="2"/>
</dbReference>
<dbReference type="RefSeq" id="WP_079940765.1">
    <property type="nucleotide sequence ID" value="NZ_CP019655.1"/>
</dbReference>
<dbReference type="InterPro" id="IPR036116">
    <property type="entry name" value="FN3_sf"/>
</dbReference>
<evidence type="ECO:0000256" key="1">
    <source>
        <dbReference type="ARBA" id="ARBA00022729"/>
    </source>
</evidence>
<dbReference type="GO" id="GO:0000272">
    <property type="term" value="P:polysaccharide catabolic process"/>
    <property type="evidence" value="ECO:0007669"/>
    <property type="project" value="UniProtKB-KW"/>
</dbReference>
<evidence type="ECO:0000313" key="7">
    <source>
        <dbReference type="EMBL" id="AVF26931.1"/>
    </source>
</evidence>
<dbReference type="Pfam" id="PF00041">
    <property type="entry name" value="fn3"/>
    <property type="match status" value="2"/>
</dbReference>
<dbReference type="EMBL" id="CP019717">
    <property type="protein sequence ID" value="QHZ51462.1"/>
    <property type="molecule type" value="Genomic_DNA"/>
</dbReference>
<dbReference type="Pfam" id="PF03067">
    <property type="entry name" value="LPMO_10"/>
    <property type="match status" value="1"/>
</dbReference>
<dbReference type="GeneID" id="64219453"/>
<keyword evidence="2" id="KW-0378">Hydrolase</keyword>
<evidence type="ECO:0000313" key="8">
    <source>
        <dbReference type="EMBL" id="QHZ51462.1"/>
    </source>
</evidence>
<feature type="domain" description="Fibronectin type-III" evidence="6">
    <location>
        <begin position="213"/>
        <end position="298"/>
    </location>
</feature>
<accession>A0A6C0QRY4</accession>
<dbReference type="InterPro" id="IPR004302">
    <property type="entry name" value="Cellulose/chitin-bd_N"/>
</dbReference>
<dbReference type="InterPro" id="IPR014756">
    <property type="entry name" value="Ig_E-set"/>
</dbReference>
<accession>A0A2L1UFG4</accession>
<keyword evidence="4" id="KW-0326">Glycosidase</keyword>
<evidence type="ECO:0000256" key="3">
    <source>
        <dbReference type="ARBA" id="ARBA00023277"/>
    </source>
</evidence>
<accession>A0A8B6WX80</accession>
<dbReference type="GO" id="GO:0005576">
    <property type="term" value="C:extracellular region"/>
    <property type="evidence" value="ECO:0007669"/>
    <property type="project" value="InterPro"/>
</dbReference>
<dbReference type="InterPro" id="IPR013783">
    <property type="entry name" value="Ig-like_fold"/>
</dbReference>
<dbReference type="InterPro" id="IPR036573">
    <property type="entry name" value="CBM_sf_5/12"/>
</dbReference>
<dbReference type="FunFam" id="2.60.40.10:FF:001114">
    <property type="entry name" value="Chitinase A1"/>
    <property type="match status" value="1"/>
</dbReference>
<feature type="domain" description="Fibronectin type-III" evidence="6">
    <location>
        <begin position="306"/>
        <end position="391"/>
    </location>
</feature>
<evidence type="ECO:0000313" key="9">
    <source>
        <dbReference type="Proteomes" id="UP000239833"/>
    </source>
</evidence>
<proteinExistence type="predicted"/>
<name>A0A2L1UFG4_9BACL</name>
<dbReference type="STRING" id="147375.BXP28_02940"/>
<dbReference type="Gene3D" id="2.60.40.10">
    <property type="entry name" value="Immunoglobulins"/>
    <property type="match status" value="2"/>
</dbReference>
<dbReference type="EMBL" id="CP019655">
    <property type="protein sequence ID" value="AVF26931.1"/>
    <property type="molecule type" value="Genomic_DNA"/>
</dbReference>
<dbReference type="SMART" id="SM00060">
    <property type="entry name" value="FN3"/>
    <property type="match status" value="2"/>
</dbReference>
<dbReference type="SUPFAM" id="SSF49265">
    <property type="entry name" value="Fibronectin type III"/>
    <property type="match status" value="1"/>
</dbReference>